<name>A0ABW2CI54_9ACTN</name>
<dbReference type="InterPro" id="IPR022644">
    <property type="entry name" value="De-COase2_N"/>
</dbReference>
<evidence type="ECO:0000256" key="3">
    <source>
        <dbReference type="ARBA" id="ARBA00022793"/>
    </source>
</evidence>
<dbReference type="InterPro" id="IPR029066">
    <property type="entry name" value="PLP-binding_barrel"/>
</dbReference>
<dbReference type="InterPro" id="IPR009006">
    <property type="entry name" value="Ala_racemase/Decarboxylase_C"/>
</dbReference>
<dbReference type="Proteomes" id="UP001596380">
    <property type="component" value="Unassembled WGS sequence"/>
</dbReference>
<comment type="pathway">
    <text evidence="6">Amine and polyamine biosynthesis; putrescine biosynthesis via L-ornithine pathway; putrescine from L-ornithine: step 1/1.</text>
</comment>
<evidence type="ECO:0000259" key="9">
    <source>
        <dbReference type="Pfam" id="PF02784"/>
    </source>
</evidence>
<comment type="similarity">
    <text evidence="2">Belongs to the Orn/Lys/Arg decarboxylase class-II family.</text>
</comment>
<dbReference type="Gene3D" id="2.40.37.10">
    <property type="entry name" value="Lyase, Ornithine Decarboxylase, Chain A, domain 1"/>
    <property type="match status" value="1"/>
</dbReference>
<sequence length="416" mass="44592">MDGTDRTSGEAEAGAATVWGGREYERIRAFLDSEQRATPYLVTDPAIAADRFRRIGDAFPGARVYYAVKANPERAVLEELADLGASFDVASPAEVRACLAAGAPASALCYGSTIKKPADIGFAHELGVRLFAFDSPGELDKIARNAPGASVFCRLLVDNAGAQWPLGRKFGCSPETAVEILDEGRRRGLRPVGVSFHVGSQQLDPCSWDRGIQLAAQTFRASARRGLRLELLNLGGGFPARYTAPVPPIEHYADRVHDSLRRHFGGRVPALMLEPGRSVTAEAGVIRSQVVLVTHRAHGDGRRWVYLDIGRFGGLAETEGEAIRYPLVTGHDGRPAGPVVIAGPTCDSADVLYDTAGYRLPLSLADGDHVDILSAGAYTATYASSGFNGFPPLRTYTLERPVAPHASTPRQRYAAP</sequence>
<comment type="cofactor">
    <cofactor evidence="1">
        <name>pyridoxal 5'-phosphate</name>
        <dbReference type="ChEBI" id="CHEBI:597326"/>
    </cofactor>
</comment>
<keyword evidence="11" id="KW-1185">Reference proteome</keyword>
<proteinExistence type="inferred from homology"/>
<accession>A0ABW2CI54</accession>
<evidence type="ECO:0000256" key="5">
    <source>
        <dbReference type="ARBA" id="ARBA00023239"/>
    </source>
</evidence>
<dbReference type="Pfam" id="PF02784">
    <property type="entry name" value="Orn_Arg_deC_N"/>
    <property type="match status" value="1"/>
</dbReference>
<keyword evidence="5" id="KW-0456">Lyase</keyword>
<dbReference type="SUPFAM" id="SSF50621">
    <property type="entry name" value="Alanine racemase C-terminal domain-like"/>
    <property type="match status" value="1"/>
</dbReference>
<dbReference type="PANTHER" id="PTHR11482">
    <property type="entry name" value="ARGININE/DIAMINOPIMELATE/ORNITHINE DECARBOXYLASE"/>
    <property type="match status" value="1"/>
</dbReference>
<protein>
    <recommendedName>
        <fullName evidence="7">ornithine decarboxylase</fullName>
        <ecNumber evidence="7">4.1.1.17</ecNumber>
    </recommendedName>
</protein>
<evidence type="ECO:0000313" key="11">
    <source>
        <dbReference type="Proteomes" id="UP001596380"/>
    </source>
</evidence>
<evidence type="ECO:0000256" key="2">
    <source>
        <dbReference type="ARBA" id="ARBA00008872"/>
    </source>
</evidence>
<dbReference type="PRINTS" id="PR01182">
    <property type="entry name" value="ORNDCRBXLASE"/>
</dbReference>
<evidence type="ECO:0000256" key="6">
    <source>
        <dbReference type="ARBA" id="ARBA00034115"/>
    </source>
</evidence>
<evidence type="ECO:0000256" key="1">
    <source>
        <dbReference type="ARBA" id="ARBA00001933"/>
    </source>
</evidence>
<dbReference type="InterPro" id="IPR022653">
    <property type="entry name" value="De-COase2_pyr-phos_BS"/>
</dbReference>
<dbReference type="InterPro" id="IPR002433">
    <property type="entry name" value="Orn_de-COase"/>
</dbReference>
<feature type="domain" description="Orn/DAP/Arg decarboxylase 2 N-terminal" evidence="9">
    <location>
        <begin position="50"/>
        <end position="281"/>
    </location>
</feature>
<dbReference type="RefSeq" id="WP_206681676.1">
    <property type="nucleotide sequence ID" value="NZ_JBHSXE010000001.1"/>
</dbReference>
<evidence type="ECO:0000313" key="10">
    <source>
        <dbReference type="EMBL" id="MFC6880900.1"/>
    </source>
</evidence>
<dbReference type="CDD" id="cd00622">
    <property type="entry name" value="PLPDE_III_ODC"/>
    <property type="match status" value="1"/>
</dbReference>
<gene>
    <name evidence="10" type="ORF">ACFQKB_14120</name>
</gene>
<dbReference type="EC" id="4.1.1.17" evidence="7"/>
<dbReference type="PRINTS" id="PR01179">
    <property type="entry name" value="ODADCRBXLASE"/>
</dbReference>
<evidence type="ECO:0000256" key="7">
    <source>
        <dbReference type="ARBA" id="ARBA00034138"/>
    </source>
</evidence>
<keyword evidence="4" id="KW-0663">Pyridoxal phosphate</keyword>
<comment type="catalytic activity">
    <reaction evidence="8">
        <text>L-ornithine + H(+) = putrescine + CO2</text>
        <dbReference type="Rhea" id="RHEA:22964"/>
        <dbReference type="ChEBI" id="CHEBI:15378"/>
        <dbReference type="ChEBI" id="CHEBI:16526"/>
        <dbReference type="ChEBI" id="CHEBI:46911"/>
        <dbReference type="ChEBI" id="CHEBI:326268"/>
        <dbReference type="EC" id="4.1.1.17"/>
    </reaction>
</comment>
<dbReference type="PANTHER" id="PTHR11482:SF6">
    <property type="entry name" value="ORNITHINE DECARBOXYLASE 1-RELATED"/>
    <property type="match status" value="1"/>
</dbReference>
<evidence type="ECO:0000256" key="4">
    <source>
        <dbReference type="ARBA" id="ARBA00022898"/>
    </source>
</evidence>
<keyword evidence="3" id="KW-0210">Decarboxylase</keyword>
<dbReference type="Gene3D" id="3.20.20.10">
    <property type="entry name" value="Alanine racemase"/>
    <property type="match status" value="1"/>
</dbReference>
<dbReference type="PROSITE" id="PS00878">
    <property type="entry name" value="ODR_DC_2_1"/>
    <property type="match status" value="1"/>
</dbReference>
<reference evidence="11" key="1">
    <citation type="journal article" date="2019" name="Int. J. Syst. Evol. Microbiol.">
        <title>The Global Catalogue of Microorganisms (GCM) 10K type strain sequencing project: providing services to taxonomists for standard genome sequencing and annotation.</title>
        <authorList>
            <consortium name="The Broad Institute Genomics Platform"/>
            <consortium name="The Broad Institute Genome Sequencing Center for Infectious Disease"/>
            <person name="Wu L."/>
            <person name="Ma J."/>
        </authorList>
    </citation>
    <scope>NUCLEOTIDE SEQUENCE [LARGE SCALE GENOMIC DNA]</scope>
    <source>
        <strain evidence="11">JCM 3369</strain>
    </source>
</reference>
<evidence type="ECO:0000256" key="8">
    <source>
        <dbReference type="ARBA" id="ARBA00049127"/>
    </source>
</evidence>
<dbReference type="InterPro" id="IPR000183">
    <property type="entry name" value="Orn/DAP/Arg_de-COase"/>
</dbReference>
<organism evidence="10 11">
    <name type="scientific">Actinomadura yumaensis</name>
    <dbReference type="NCBI Taxonomy" id="111807"/>
    <lineage>
        <taxon>Bacteria</taxon>
        <taxon>Bacillati</taxon>
        <taxon>Actinomycetota</taxon>
        <taxon>Actinomycetes</taxon>
        <taxon>Streptosporangiales</taxon>
        <taxon>Thermomonosporaceae</taxon>
        <taxon>Actinomadura</taxon>
    </lineage>
</organism>
<dbReference type="SUPFAM" id="SSF51419">
    <property type="entry name" value="PLP-binding barrel"/>
    <property type="match status" value="1"/>
</dbReference>
<dbReference type="EMBL" id="JBHSXS010000006">
    <property type="protein sequence ID" value="MFC6880900.1"/>
    <property type="molecule type" value="Genomic_DNA"/>
</dbReference>
<comment type="caution">
    <text evidence="10">The sequence shown here is derived from an EMBL/GenBank/DDBJ whole genome shotgun (WGS) entry which is preliminary data.</text>
</comment>